<protein>
    <recommendedName>
        <fullName evidence="5">DUF1707 domain-containing protein</fullName>
    </recommendedName>
</protein>
<keyword evidence="2" id="KW-1133">Transmembrane helix</keyword>
<feature type="region of interest" description="Disordered" evidence="1">
    <location>
        <begin position="1"/>
        <end position="31"/>
    </location>
</feature>
<dbReference type="Proteomes" id="UP001499854">
    <property type="component" value="Unassembled WGS sequence"/>
</dbReference>
<gene>
    <name evidence="3" type="ORF">GCM10009838_82550</name>
</gene>
<evidence type="ECO:0000256" key="1">
    <source>
        <dbReference type="SAM" id="MobiDB-lite"/>
    </source>
</evidence>
<comment type="caution">
    <text evidence="3">The sequence shown here is derived from an EMBL/GenBank/DDBJ whole genome shotgun (WGS) entry which is preliminary data.</text>
</comment>
<feature type="transmembrane region" description="Helical" evidence="2">
    <location>
        <begin position="129"/>
        <end position="148"/>
    </location>
</feature>
<proteinExistence type="predicted"/>
<name>A0ABP5ENX2_9ACTN</name>
<keyword evidence="2" id="KW-0472">Membrane</keyword>
<evidence type="ECO:0008006" key="5">
    <source>
        <dbReference type="Google" id="ProtNLM"/>
    </source>
</evidence>
<organism evidence="3 4">
    <name type="scientific">Catenulispora subtropica</name>
    <dbReference type="NCBI Taxonomy" id="450798"/>
    <lineage>
        <taxon>Bacteria</taxon>
        <taxon>Bacillati</taxon>
        <taxon>Actinomycetota</taxon>
        <taxon>Actinomycetes</taxon>
        <taxon>Catenulisporales</taxon>
        <taxon>Catenulisporaceae</taxon>
        <taxon>Catenulispora</taxon>
    </lineage>
</organism>
<accession>A0ABP5ENX2</accession>
<feature type="compositionally biased region" description="Pro residues" evidence="1">
    <location>
        <begin position="1"/>
        <end position="11"/>
    </location>
</feature>
<evidence type="ECO:0000256" key="2">
    <source>
        <dbReference type="SAM" id="Phobius"/>
    </source>
</evidence>
<keyword evidence="4" id="KW-1185">Reference proteome</keyword>
<reference evidence="4" key="1">
    <citation type="journal article" date="2019" name="Int. J. Syst. Evol. Microbiol.">
        <title>The Global Catalogue of Microorganisms (GCM) 10K type strain sequencing project: providing services to taxonomists for standard genome sequencing and annotation.</title>
        <authorList>
            <consortium name="The Broad Institute Genomics Platform"/>
            <consortium name="The Broad Institute Genome Sequencing Center for Infectious Disease"/>
            <person name="Wu L."/>
            <person name="Ma J."/>
        </authorList>
    </citation>
    <scope>NUCLEOTIDE SEQUENCE [LARGE SCALE GENOMIC DNA]</scope>
    <source>
        <strain evidence="4">JCM 16013</strain>
    </source>
</reference>
<evidence type="ECO:0000313" key="3">
    <source>
        <dbReference type="EMBL" id="GAA2003809.1"/>
    </source>
</evidence>
<evidence type="ECO:0000313" key="4">
    <source>
        <dbReference type="Proteomes" id="UP001499854"/>
    </source>
</evidence>
<dbReference type="EMBL" id="BAAAQM010000079">
    <property type="protein sequence ID" value="GAA2003809.1"/>
    <property type="molecule type" value="Genomic_DNA"/>
</dbReference>
<sequence>MTPLTDPPPYPGARQVNLKADSTPPNATYREDMTVDDLTPQEIAAALAARRELGAEYEREIAASLAERMQRRIDSEVAARTGGEEKSAPSPRHDLEIVDSVTARWTALGSLAAGTIVTVASSGTSSDHGAISATWFGIIVINVAVNLGRRRRRRQG</sequence>
<keyword evidence="2" id="KW-0812">Transmembrane</keyword>